<evidence type="ECO:0000256" key="1">
    <source>
        <dbReference type="SAM" id="MobiDB-lite"/>
    </source>
</evidence>
<dbReference type="Proteomes" id="UP001501231">
    <property type="component" value="Unassembled WGS sequence"/>
</dbReference>
<organism evidence="2 3">
    <name type="scientific">Actinomadura vinacea</name>
    <dbReference type="NCBI Taxonomy" id="115336"/>
    <lineage>
        <taxon>Bacteria</taxon>
        <taxon>Bacillati</taxon>
        <taxon>Actinomycetota</taxon>
        <taxon>Actinomycetes</taxon>
        <taxon>Streptosporangiales</taxon>
        <taxon>Thermomonosporaceae</taxon>
        <taxon>Actinomadura</taxon>
    </lineage>
</organism>
<gene>
    <name evidence="2" type="ORF">GCM10010191_04700</name>
</gene>
<dbReference type="EMBL" id="BAAARW010000002">
    <property type="protein sequence ID" value="GAA2400571.1"/>
    <property type="molecule type" value="Genomic_DNA"/>
</dbReference>
<sequence>MAGSGLDAADTSGTPAGDGQPLAGDVAVPLPDRAAGEPEWVPYAVAQGIAEDEAKTTPKADLVAQYAPAQ</sequence>
<name>A0ABN3ICD4_9ACTN</name>
<keyword evidence="3" id="KW-1185">Reference proteome</keyword>
<proteinExistence type="predicted"/>
<comment type="caution">
    <text evidence="2">The sequence shown here is derived from an EMBL/GenBank/DDBJ whole genome shotgun (WGS) entry which is preliminary data.</text>
</comment>
<reference evidence="2 3" key="1">
    <citation type="journal article" date="2019" name="Int. J. Syst. Evol. Microbiol.">
        <title>The Global Catalogue of Microorganisms (GCM) 10K type strain sequencing project: providing services to taxonomists for standard genome sequencing and annotation.</title>
        <authorList>
            <consortium name="The Broad Institute Genomics Platform"/>
            <consortium name="The Broad Institute Genome Sequencing Center for Infectious Disease"/>
            <person name="Wu L."/>
            <person name="Ma J."/>
        </authorList>
    </citation>
    <scope>NUCLEOTIDE SEQUENCE [LARGE SCALE GENOMIC DNA]</scope>
    <source>
        <strain evidence="2 3">JCM 3325</strain>
    </source>
</reference>
<evidence type="ECO:0000313" key="3">
    <source>
        <dbReference type="Proteomes" id="UP001501231"/>
    </source>
</evidence>
<protein>
    <submittedName>
        <fullName evidence="2">Uncharacterized protein</fullName>
    </submittedName>
</protein>
<feature type="region of interest" description="Disordered" evidence="1">
    <location>
        <begin position="1"/>
        <end position="30"/>
    </location>
</feature>
<accession>A0ABN3ICD4</accession>
<evidence type="ECO:0000313" key="2">
    <source>
        <dbReference type="EMBL" id="GAA2400571.1"/>
    </source>
</evidence>